<keyword evidence="3" id="KW-1185">Reference proteome</keyword>
<feature type="chain" id="PRO_5042231335" evidence="1">
    <location>
        <begin position="24"/>
        <end position="164"/>
    </location>
</feature>
<dbReference type="InterPro" id="IPR025348">
    <property type="entry name" value="DUF4252"/>
</dbReference>
<evidence type="ECO:0000313" key="2">
    <source>
        <dbReference type="EMBL" id="MCU7694856.1"/>
    </source>
</evidence>
<dbReference type="AlphaFoldDB" id="A0AAE3LNC6"/>
<dbReference type="PROSITE" id="PS51257">
    <property type="entry name" value="PROKAR_LIPOPROTEIN"/>
    <property type="match status" value="1"/>
</dbReference>
<reference evidence="2" key="1">
    <citation type="submission" date="2022-10" db="EMBL/GenBank/DDBJ databases">
        <authorList>
            <person name="Kim H.S."/>
            <person name="Kim J.-S."/>
            <person name="Suh M.K."/>
            <person name="Eom M.K."/>
            <person name="Lee J.-S."/>
        </authorList>
    </citation>
    <scope>NUCLEOTIDE SEQUENCE</scope>
    <source>
        <strain evidence="2">LIP-5</strain>
    </source>
</reference>
<dbReference type="RefSeq" id="WP_263038341.1">
    <property type="nucleotide sequence ID" value="NZ_JAOTPL010000014.1"/>
</dbReference>
<name>A0AAE3LNC6_9BACT</name>
<dbReference type="Pfam" id="PF14060">
    <property type="entry name" value="DUF4252"/>
    <property type="match status" value="1"/>
</dbReference>
<sequence length="164" mass="18700">MKTKISLLLLSVVLLMQSCIVSQRPNIDFMDDPAVARNANIVSVNVPMFMAKPFIKKALREDGESEALIRLVKKIKRVRVMTVSGQQPAVMRMYGRYLDRNRFDDWLTVNHDGQKVRICSRGNERMINKLMLSVQSDSELVFIDISGKFTTDDISYAISKAQDN</sequence>
<proteinExistence type="predicted"/>
<evidence type="ECO:0000313" key="3">
    <source>
        <dbReference type="Proteomes" id="UP001209317"/>
    </source>
</evidence>
<evidence type="ECO:0000256" key="1">
    <source>
        <dbReference type="SAM" id="SignalP"/>
    </source>
</evidence>
<comment type="caution">
    <text evidence="2">The sequence shown here is derived from an EMBL/GenBank/DDBJ whole genome shotgun (WGS) entry which is preliminary data.</text>
</comment>
<accession>A0AAE3LNC6</accession>
<gene>
    <name evidence="2" type="ORF">OD355_10050</name>
</gene>
<dbReference type="Proteomes" id="UP001209317">
    <property type="component" value="Unassembled WGS sequence"/>
</dbReference>
<protein>
    <submittedName>
        <fullName evidence="2">DUF4252 domain-containing protein</fullName>
    </submittedName>
</protein>
<dbReference type="EMBL" id="JAOTPL010000014">
    <property type="protein sequence ID" value="MCU7694856.1"/>
    <property type="molecule type" value="Genomic_DNA"/>
</dbReference>
<organism evidence="2 3">
    <name type="scientific">Haoranjiania flava</name>
    <dbReference type="NCBI Taxonomy" id="1856322"/>
    <lineage>
        <taxon>Bacteria</taxon>
        <taxon>Pseudomonadati</taxon>
        <taxon>Bacteroidota</taxon>
        <taxon>Chitinophagia</taxon>
        <taxon>Chitinophagales</taxon>
        <taxon>Chitinophagaceae</taxon>
        <taxon>Haoranjiania</taxon>
    </lineage>
</organism>
<keyword evidence="1" id="KW-0732">Signal</keyword>
<feature type="signal peptide" evidence="1">
    <location>
        <begin position="1"/>
        <end position="23"/>
    </location>
</feature>